<accession>A0ABR9WB72</accession>
<protein>
    <recommendedName>
        <fullName evidence="3">DUF4347 domain-containing protein</fullName>
    </recommendedName>
</protein>
<name>A0ABR9WB72_9BACT</name>
<dbReference type="Proteomes" id="UP000634134">
    <property type="component" value="Unassembled WGS sequence"/>
</dbReference>
<evidence type="ECO:0008006" key="3">
    <source>
        <dbReference type="Google" id="ProtNLM"/>
    </source>
</evidence>
<gene>
    <name evidence="1" type="ORF">IEE83_12650</name>
</gene>
<proteinExistence type="predicted"/>
<organism evidence="1 2">
    <name type="scientific">Dyadobacter subterraneus</name>
    <dbReference type="NCBI Taxonomy" id="2773304"/>
    <lineage>
        <taxon>Bacteria</taxon>
        <taxon>Pseudomonadati</taxon>
        <taxon>Bacteroidota</taxon>
        <taxon>Cytophagia</taxon>
        <taxon>Cytophagales</taxon>
        <taxon>Spirosomataceae</taxon>
        <taxon>Dyadobacter</taxon>
    </lineage>
</organism>
<dbReference type="RefSeq" id="WP_194120920.1">
    <property type="nucleotide sequence ID" value="NZ_JACYGY010000001.1"/>
</dbReference>
<comment type="caution">
    <text evidence="1">The sequence shown here is derived from an EMBL/GenBank/DDBJ whole genome shotgun (WGS) entry which is preliminary data.</text>
</comment>
<sequence length="202" mass="22035">MKADRLLICDMDFAGNNQFDAAENIYFAASSDSTEGILQTAASIISRKKIVNVFLIVHGVSVVSIESYEGRSREGGYSLPDKVGGFGLHLGADIITVTNDFLFRKWANLGVKNIVFLSCSAANSDPKKVGGWGDGKLMLQNIANAAGATVYSSDATQYIDGDWEGDMFRFRPHSTSRGSRVLRPYPAILNRTFASYTESIEE</sequence>
<keyword evidence="2" id="KW-1185">Reference proteome</keyword>
<reference evidence="2" key="1">
    <citation type="submission" date="2023-07" db="EMBL/GenBank/DDBJ databases">
        <title>Dyadobacter sp. nov 'subterranea' isolated from contaminted grondwater.</title>
        <authorList>
            <person name="Szabo I."/>
            <person name="Al-Omari J."/>
            <person name="Szerdahelyi S.G."/>
            <person name="Rado J."/>
        </authorList>
    </citation>
    <scope>NUCLEOTIDE SEQUENCE [LARGE SCALE GENOMIC DNA]</scope>
    <source>
        <strain evidence="2">UP-52</strain>
    </source>
</reference>
<evidence type="ECO:0000313" key="2">
    <source>
        <dbReference type="Proteomes" id="UP000634134"/>
    </source>
</evidence>
<evidence type="ECO:0000313" key="1">
    <source>
        <dbReference type="EMBL" id="MBE9462734.1"/>
    </source>
</evidence>
<dbReference type="EMBL" id="JACYGY010000001">
    <property type="protein sequence ID" value="MBE9462734.1"/>
    <property type="molecule type" value="Genomic_DNA"/>
</dbReference>